<evidence type="ECO:0000259" key="2">
    <source>
        <dbReference type="Pfam" id="PF02517"/>
    </source>
</evidence>
<sequence length="240" mass="26188">MEPESNPVAAPQSQRPRTRARAWVTALVGIGLAWSPMWLPEVLRAVGADPRPPLAAIGLAGPAASIFWNWLATALVLAWVFGVERRGLSSLRIVRPTGKDLEWALIFFGGAMAWSWLAQLIRPQNAPDTGSATIAALPTLVVVAMILSAAICEEILFRGYPLERLTELTGRRWVAVATTLPFFVVPHLFTFGPEWLLYHASGTVAIYVLYLWRRNLVACMVLHAAVNAPILIPTVAAHIG</sequence>
<proteinExistence type="predicted"/>
<dbReference type="InterPro" id="IPR003675">
    <property type="entry name" value="Rce1/LyrA-like_dom"/>
</dbReference>
<evidence type="ECO:0000256" key="1">
    <source>
        <dbReference type="SAM" id="Phobius"/>
    </source>
</evidence>
<keyword evidence="3" id="KW-0645">Protease</keyword>
<organism evidence="3 4">
    <name type="scientific">Microbacterium paludicola</name>
    <dbReference type="NCBI Taxonomy" id="300019"/>
    <lineage>
        <taxon>Bacteria</taxon>
        <taxon>Bacillati</taxon>
        <taxon>Actinomycetota</taxon>
        <taxon>Actinomycetes</taxon>
        <taxon>Micrococcales</taxon>
        <taxon>Microbacteriaceae</taxon>
        <taxon>Microbacterium</taxon>
    </lineage>
</organism>
<feature type="transmembrane region" description="Helical" evidence="1">
    <location>
        <begin position="103"/>
        <end position="121"/>
    </location>
</feature>
<evidence type="ECO:0000313" key="3">
    <source>
        <dbReference type="EMBL" id="MDR6167985.1"/>
    </source>
</evidence>
<accession>A0ABU1I2P8</accession>
<evidence type="ECO:0000313" key="4">
    <source>
        <dbReference type="Proteomes" id="UP001260188"/>
    </source>
</evidence>
<feature type="domain" description="CAAX prenyl protease 2/Lysostaphin resistance protein A-like" evidence="2">
    <location>
        <begin position="138"/>
        <end position="228"/>
    </location>
</feature>
<feature type="transmembrane region" description="Helical" evidence="1">
    <location>
        <begin position="20"/>
        <end position="39"/>
    </location>
</feature>
<keyword evidence="1" id="KW-0812">Transmembrane</keyword>
<dbReference type="GO" id="GO:0008233">
    <property type="term" value="F:peptidase activity"/>
    <property type="evidence" value="ECO:0007669"/>
    <property type="project" value="UniProtKB-KW"/>
</dbReference>
<dbReference type="Pfam" id="PF02517">
    <property type="entry name" value="Rce1-like"/>
    <property type="match status" value="1"/>
</dbReference>
<dbReference type="GO" id="GO:0006508">
    <property type="term" value="P:proteolysis"/>
    <property type="evidence" value="ECO:0007669"/>
    <property type="project" value="UniProtKB-KW"/>
</dbReference>
<feature type="transmembrane region" description="Helical" evidence="1">
    <location>
        <begin position="173"/>
        <end position="189"/>
    </location>
</feature>
<keyword evidence="1" id="KW-0472">Membrane</keyword>
<comment type="caution">
    <text evidence="3">The sequence shown here is derived from an EMBL/GenBank/DDBJ whole genome shotgun (WGS) entry which is preliminary data.</text>
</comment>
<name>A0ABU1I2P8_9MICO</name>
<dbReference type="EMBL" id="JAVIZA010000001">
    <property type="protein sequence ID" value="MDR6167985.1"/>
    <property type="molecule type" value="Genomic_DNA"/>
</dbReference>
<reference evidence="3 4" key="1">
    <citation type="submission" date="2023-08" db="EMBL/GenBank/DDBJ databases">
        <title>Functional and genomic diversity of the sorghum phyllosphere microbiome.</title>
        <authorList>
            <person name="Shade A."/>
        </authorList>
    </citation>
    <scope>NUCLEOTIDE SEQUENCE [LARGE SCALE GENOMIC DNA]</scope>
    <source>
        <strain evidence="3 4">SORGH_AS_0919</strain>
    </source>
</reference>
<feature type="transmembrane region" description="Helical" evidence="1">
    <location>
        <begin position="59"/>
        <end position="82"/>
    </location>
</feature>
<protein>
    <submittedName>
        <fullName evidence="3">Membrane protease YdiL (CAAX protease family)</fullName>
    </submittedName>
</protein>
<feature type="transmembrane region" description="Helical" evidence="1">
    <location>
        <begin position="133"/>
        <end position="152"/>
    </location>
</feature>
<keyword evidence="3" id="KW-0378">Hydrolase</keyword>
<dbReference type="RefSeq" id="WP_309666740.1">
    <property type="nucleotide sequence ID" value="NZ_JAVIZA010000001.1"/>
</dbReference>
<feature type="transmembrane region" description="Helical" evidence="1">
    <location>
        <begin position="195"/>
        <end position="212"/>
    </location>
</feature>
<gene>
    <name evidence="3" type="ORF">QE367_002189</name>
</gene>
<keyword evidence="1" id="KW-1133">Transmembrane helix</keyword>
<keyword evidence="4" id="KW-1185">Reference proteome</keyword>
<dbReference type="Proteomes" id="UP001260188">
    <property type="component" value="Unassembled WGS sequence"/>
</dbReference>